<evidence type="ECO:0008006" key="3">
    <source>
        <dbReference type="Google" id="ProtNLM"/>
    </source>
</evidence>
<protein>
    <recommendedName>
        <fullName evidence="3">Outer membrane protein assembly factor BamC</fullName>
    </recommendedName>
</protein>
<dbReference type="OrthoDB" id="5571300at2"/>
<proteinExistence type="predicted"/>
<dbReference type="RefSeq" id="WP_064009271.1">
    <property type="nucleotide sequence ID" value="NZ_LUUG01000082.1"/>
</dbReference>
<dbReference type="PROSITE" id="PS51257">
    <property type="entry name" value="PROKAR_LIPOPROTEIN"/>
    <property type="match status" value="1"/>
</dbReference>
<reference evidence="1 2" key="1">
    <citation type="submission" date="2016-03" db="EMBL/GenBank/DDBJ databases">
        <authorList>
            <person name="Ploux O."/>
        </authorList>
    </citation>
    <scope>NUCLEOTIDE SEQUENCE [LARGE SCALE GENOMIC DNA]</scope>
    <source>
        <strain evidence="1 2">R-45363</strain>
    </source>
</reference>
<dbReference type="Gene3D" id="3.30.310.170">
    <property type="entry name" value="Outer membrane protein assembly factor BamC"/>
    <property type="match status" value="1"/>
</dbReference>
<accession>A0A177MDJ6</accession>
<comment type="caution">
    <text evidence="1">The sequence shown here is derived from an EMBL/GenBank/DDBJ whole genome shotgun (WGS) entry which is preliminary data.</text>
</comment>
<dbReference type="Proteomes" id="UP000078090">
    <property type="component" value="Unassembled WGS sequence"/>
</dbReference>
<dbReference type="AlphaFoldDB" id="A0A177MDJ6"/>
<sequence>MLLRTLTYGLPCLLLTACADAPDKYRDTHHLELPPVLPIEHTNPQPAVAVDDLKPKSALADLMAFTDDGGKPVLTLKTRPDRAWEMVATALKISNIEVLDKSQEDQRFQVRYDPDTSGKDVGLLRSLFNNNYDEAEYTIKLKEERRGLTVNASLTKSDDLEFGEDGSAELIRLLHKAIDEKIINREPDKKADD</sequence>
<evidence type="ECO:0000313" key="1">
    <source>
        <dbReference type="EMBL" id="OAI02879.1"/>
    </source>
</evidence>
<organism evidence="1 2">
    <name type="scientific">Methylomonas methanica</name>
    <dbReference type="NCBI Taxonomy" id="421"/>
    <lineage>
        <taxon>Bacteria</taxon>
        <taxon>Pseudomonadati</taxon>
        <taxon>Pseudomonadota</taxon>
        <taxon>Gammaproteobacteria</taxon>
        <taxon>Methylococcales</taxon>
        <taxon>Methylococcaceae</taxon>
        <taxon>Methylomonas</taxon>
    </lineage>
</organism>
<dbReference type="InterPro" id="IPR042268">
    <property type="entry name" value="BamC_C"/>
</dbReference>
<dbReference type="EMBL" id="LUUG01000082">
    <property type="protein sequence ID" value="OAI02879.1"/>
    <property type="molecule type" value="Genomic_DNA"/>
</dbReference>
<gene>
    <name evidence="1" type="ORF">A1332_03000</name>
</gene>
<name>A0A177MDJ6_METMH</name>
<evidence type="ECO:0000313" key="2">
    <source>
        <dbReference type="Proteomes" id="UP000078090"/>
    </source>
</evidence>